<sequence length="190" mass="20577">MNEQAHAGQRRKILVAGIGNIFFGDDGFGVEVAQRLLARQNPANVTVVDFGIRGLDLAYTLLEDYDELILVDTVSHGGAPGTLYLIEPDPLSQQPAEARECFLDAHNMDPMKVLAFARTIGARPIHTLLIGCEPVTLNTNDEELAIGLSEPVQAMIPAAIAMIDQLIDKLSVTSDLVLPLEEAHYGYTSP</sequence>
<dbReference type="PANTHER" id="PTHR30302:SF1">
    <property type="entry name" value="HYDROGENASE 2 MATURATION PROTEASE"/>
    <property type="match status" value="1"/>
</dbReference>
<keyword evidence="4" id="KW-0378">Hydrolase</keyword>
<keyword evidence="2" id="KW-0645">Protease</keyword>
<protein>
    <submittedName>
        <fullName evidence="5">Peptidase M52</fullName>
    </submittedName>
</protein>
<dbReference type="SUPFAM" id="SSF53163">
    <property type="entry name" value="HybD-like"/>
    <property type="match status" value="1"/>
</dbReference>
<evidence type="ECO:0000256" key="4">
    <source>
        <dbReference type="ARBA" id="ARBA00022801"/>
    </source>
</evidence>
<dbReference type="EMBL" id="BIFQ01000002">
    <property type="protein sequence ID" value="GCE08426.1"/>
    <property type="molecule type" value="Genomic_DNA"/>
</dbReference>
<evidence type="ECO:0000313" key="5">
    <source>
        <dbReference type="EMBL" id="GCE08426.1"/>
    </source>
</evidence>
<evidence type="ECO:0000256" key="1">
    <source>
        <dbReference type="ARBA" id="ARBA00006814"/>
    </source>
</evidence>
<dbReference type="PANTHER" id="PTHR30302">
    <property type="entry name" value="HYDROGENASE 1 MATURATION PROTEASE"/>
    <property type="match status" value="1"/>
</dbReference>
<dbReference type="RefSeq" id="WP_126600969.1">
    <property type="nucleotide sequence ID" value="NZ_BIFQ01000002.1"/>
</dbReference>
<dbReference type="GO" id="GO:0004190">
    <property type="term" value="F:aspartic-type endopeptidase activity"/>
    <property type="evidence" value="ECO:0007669"/>
    <property type="project" value="UniProtKB-KW"/>
</dbReference>
<dbReference type="OrthoDB" id="9794619at2"/>
<dbReference type="InterPro" id="IPR000671">
    <property type="entry name" value="Peptidase_A31"/>
</dbReference>
<name>A0A401ZNV5_9CHLR</name>
<keyword evidence="3" id="KW-0064">Aspartyl protease</keyword>
<comment type="similarity">
    <text evidence="1">Belongs to the peptidase A31 family.</text>
</comment>
<dbReference type="AlphaFoldDB" id="A0A401ZNV5"/>
<gene>
    <name evidence="5" type="ORF">KDAU_57550</name>
</gene>
<reference evidence="6" key="1">
    <citation type="submission" date="2018-12" db="EMBL/GenBank/DDBJ databases">
        <title>Tengunoibacter tsumagoiensis gen. nov., sp. nov., Dictyobacter kobayashii sp. nov., D. alpinus sp. nov., and D. joshuensis sp. nov. and description of Dictyobacteraceae fam. nov. within the order Ktedonobacterales isolated from Tengu-no-mugimeshi.</title>
        <authorList>
            <person name="Wang C.M."/>
            <person name="Zheng Y."/>
            <person name="Sakai Y."/>
            <person name="Toyoda A."/>
            <person name="Minakuchi Y."/>
            <person name="Abe K."/>
            <person name="Yokota A."/>
            <person name="Yabe S."/>
        </authorList>
    </citation>
    <scope>NUCLEOTIDE SEQUENCE [LARGE SCALE GENOMIC DNA]</scope>
    <source>
        <strain evidence="6">S-27</strain>
    </source>
</reference>
<accession>A0A401ZNV5</accession>
<dbReference type="GO" id="GO:0016485">
    <property type="term" value="P:protein processing"/>
    <property type="evidence" value="ECO:0007669"/>
    <property type="project" value="TreeGrafter"/>
</dbReference>
<dbReference type="PRINTS" id="PR00446">
    <property type="entry name" value="HYDRGNUPTAKE"/>
</dbReference>
<comment type="caution">
    <text evidence="5">The sequence shown here is derived from an EMBL/GenBank/DDBJ whole genome shotgun (WGS) entry which is preliminary data.</text>
</comment>
<dbReference type="Proteomes" id="UP000287224">
    <property type="component" value="Unassembled WGS sequence"/>
</dbReference>
<evidence type="ECO:0000313" key="6">
    <source>
        <dbReference type="Proteomes" id="UP000287224"/>
    </source>
</evidence>
<dbReference type="Gene3D" id="3.40.50.1450">
    <property type="entry name" value="HybD-like"/>
    <property type="match status" value="1"/>
</dbReference>
<dbReference type="InterPro" id="IPR023430">
    <property type="entry name" value="Pept_HybD-like_dom_sf"/>
</dbReference>
<keyword evidence="6" id="KW-1185">Reference proteome</keyword>
<proteinExistence type="inferred from homology"/>
<evidence type="ECO:0000256" key="3">
    <source>
        <dbReference type="ARBA" id="ARBA00022750"/>
    </source>
</evidence>
<dbReference type="CDD" id="cd06068">
    <property type="entry name" value="H2MP_like-1"/>
    <property type="match status" value="1"/>
</dbReference>
<organism evidence="5 6">
    <name type="scientific">Dictyobacter aurantiacus</name>
    <dbReference type="NCBI Taxonomy" id="1936993"/>
    <lineage>
        <taxon>Bacteria</taxon>
        <taxon>Bacillati</taxon>
        <taxon>Chloroflexota</taxon>
        <taxon>Ktedonobacteria</taxon>
        <taxon>Ktedonobacterales</taxon>
        <taxon>Dictyobacteraceae</taxon>
        <taxon>Dictyobacter</taxon>
    </lineage>
</organism>
<dbReference type="NCBIfam" id="TIGR00072">
    <property type="entry name" value="hydrog_prot"/>
    <property type="match status" value="1"/>
</dbReference>
<dbReference type="GO" id="GO:0008047">
    <property type="term" value="F:enzyme activator activity"/>
    <property type="evidence" value="ECO:0007669"/>
    <property type="project" value="InterPro"/>
</dbReference>
<evidence type="ECO:0000256" key="2">
    <source>
        <dbReference type="ARBA" id="ARBA00022670"/>
    </source>
</evidence>
<dbReference type="Pfam" id="PF01750">
    <property type="entry name" value="HycI"/>
    <property type="match status" value="1"/>
</dbReference>